<dbReference type="Proteomes" id="UP001054837">
    <property type="component" value="Unassembled WGS sequence"/>
</dbReference>
<dbReference type="AlphaFoldDB" id="A0AAV4W0L0"/>
<organism evidence="1 2">
    <name type="scientific">Caerostris darwini</name>
    <dbReference type="NCBI Taxonomy" id="1538125"/>
    <lineage>
        <taxon>Eukaryota</taxon>
        <taxon>Metazoa</taxon>
        <taxon>Ecdysozoa</taxon>
        <taxon>Arthropoda</taxon>
        <taxon>Chelicerata</taxon>
        <taxon>Arachnida</taxon>
        <taxon>Araneae</taxon>
        <taxon>Araneomorphae</taxon>
        <taxon>Entelegynae</taxon>
        <taxon>Araneoidea</taxon>
        <taxon>Araneidae</taxon>
        <taxon>Caerostris</taxon>
    </lineage>
</organism>
<accession>A0AAV4W0L0</accession>
<protein>
    <submittedName>
        <fullName evidence="1">Uncharacterized protein</fullName>
    </submittedName>
</protein>
<proteinExistence type="predicted"/>
<comment type="caution">
    <text evidence="1">The sequence shown here is derived from an EMBL/GenBank/DDBJ whole genome shotgun (WGS) entry which is preliminary data.</text>
</comment>
<sequence>MSRRPTGDFTPSVDLKELFGEAQNSPNGHRTRRIATRNYSSVDKNTKFEVKLMLEAPHPKSILVMRVDYEPTNGTILYSTPFYSSFSPIAGNCCPFRAGTAPGANAHWMCGLNQERGRSIFARSNTKGPLL</sequence>
<keyword evidence="2" id="KW-1185">Reference proteome</keyword>
<evidence type="ECO:0000313" key="2">
    <source>
        <dbReference type="Proteomes" id="UP001054837"/>
    </source>
</evidence>
<name>A0AAV4W0L0_9ARAC</name>
<reference evidence="1 2" key="1">
    <citation type="submission" date="2021-06" db="EMBL/GenBank/DDBJ databases">
        <title>Caerostris darwini draft genome.</title>
        <authorList>
            <person name="Kono N."/>
            <person name="Arakawa K."/>
        </authorList>
    </citation>
    <scope>NUCLEOTIDE SEQUENCE [LARGE SCALE GENOMIC DNA]</scope>
</reference>
<dbReference type="EMBL" id="BPLQ01013889">
    <property type="protein sequence ID" value="GIY75793.1"/>
    <property type="molecule type" value="Genomic_DNA"/>
</dbReference>
<gene>
    <name evidence="1" type="ORF">CDAR_557691</name>
</gene>
<evidence type="ECO:0000313" key="1">
    <source>
        <dbReference type="EMBL" id="GIY75793.1"/>
    </source>
</evidence>